<accession>A0ABQ2MTU9</accession>
<dbReference type="InterPro" id="IPR016024">
    <property type="entry name" value="ARM-type_fold"/>
</dbReference>
<gene>
    <name evidence="2" type="ORF">GCM10012287_56870</name>
</gene>
<dbReference type="EMBL" id="BMMP01000031">
    <property type="protein sequence ID" value="GGO58521.1"/>
    <property type="molecule type" value="Genomic_DNA"/>
</dbReference>
<dbReference type="Gene3D" id="1.25.10.10">
    <property type="entry name" value="Leucine-rich Repeat Variant"/>
    <property type="match status" value="1"/>
</dbReference>
<dbReference type="Proteomes" id="UP000631535">
    <property type="component" value="Unassembled WGS sequence"/>
</dbReference>
<comment type="caution">
    <text evidence="2">The sequence shown here is derived from an EMBL/GenBank/DDBJ whole genome shotgun (WGS) entry which is preliminary data.</text>
</comment>
<proteinExistence type="predicted"/>
<dbReference type="RefSeq" id="WP_189040079.1">
    <property type="nucleotide sequence ID" value="NZ_BMMP01000031.1"/>
</dbReference>
<dbReference type="SUPFAM" id="SSF48371">
    <property type="entry name" value="ARM repeat"/>
    <property type="match status" value="1"/>
</dbReference>
<organism evidence="2 3">
    <name type="scientific">Streptomyces daqingensis</name>
    <dbReference type="NCBI Taxonomy" id="1472640"/>
    <lineage>
        <taxon>Bacteria</taxon>
        <taxon>Bacillati</taxon>
        <taxon>Actinomycetota</taxon>
        <taxon>Actinomycetes</taxon>
        <taxon>Kitasatosporales</taxon>
        <taxon>Streptomycetaceae</taxon>
        <taxon>Streptomyces</taxon>
    </lineage>
</organism>
<evidence type="ECO:0008006" key="4">
    <source>
        <dbReference type="Google" id="ProtNLM"/>
    </source>
</evidence>
<evidence type="ECO:0000256" key="1">
    <source>
        <dbReference type="SAM" id="MobiDB-lite"/>
    </source>
</evidence>
<name>A0ABQ2MTU9_9ACTN</name>
<keyword evidence="3" id="KW-1185">Reference proteome</keyword>
<sequence length="454" mass="48130">MTYEPTDTGPEPAREPVPEPGAPAREWVDYDLATRRSYYWSALSGTLPEPPSAPAEALCHGDGRVREAALRRPVPGALLPLVVLRCADWAEPVRDAARAVLAAAPVEPLVAAADTVLGTSARRHGGFALKLLEERLSDGRPPLWRRMFGDGSRRVRRWAYRQAAESGRLTAAEFAEAARRDTDVIVQVTCASAALASAALTEAVHDRLLTARSSRVRVAAVTALRRTGRQDRAGPLLTDRSTAVRECAQWVVRTAGGDPAPHYREALTRAADAPSGTVAGLGECGGAEDAALLRPRLDDPRSAVRAAAVGALHRLGAADPARLATMLDDPSPAVVRRVAAALEADARTLPAGELLTRLAAGHPAHVRRAALRLLHAGGPGLVQLRAALPLVEDEDAALSGAARMLTARWSPPDAAKLCAALPPSERALLSAELDRASPSLHPGTVRMLRLILRL</sequence>
<dbReference type="InterPro" id="IPR011989">
    <property type="entry name" value="ARM-like"/>
</dbReference>
<evidence type="ECO:0000313" key="2">
    <source>
        <dbReference type="EMBL" id="GGO58521.1"/>
    </source>
</evidence>
<feature type="region of interest" description="Disordered" evidence="1">
    <location>
        <begin position="1"/>
        <end position="23"/>
    </location>
</feature>
<reference evidence="3" key="1">
    <citation type="journal article" date="2019" name="Int. J. Syst. Evol. Microbiol.">
        <title>The Global Catalogue of Microorganisms (GCM) 10K type strain sequencing project: providing services to taxonomists for standard genome sequencing and annotation.</title>
        <authorList>
            <consortium name="The Broad Institute Genomics Platform"/>
            <consortium name="The Broad Institute Genome Sequencing Center for Infectious Disease"/>
            <person name="Wu L."/>
            <person name="Ma J."/>
        </authorList>
    </citation>
    <scope>NUCLEOTIDE SEQUENCE [LARGE SCALE GENOMIC DNA]</scope>
    <source>
        <strain evidence="3">CGMCC 4.7178</strain>
    </source>
</reference>
<evidence type="ECO:0000313" key="3">
    <source>
        <dbReference type="Proteomes" id="UP000631535"/>
    </source>
</evidence>
<protein>
    <recommendedName>
        <fullName evidence="4">HEAT repeat protein</fullName>
    </recommendedName>
</protein>